<evidence type="ECO:0000256" key="2">
    <source>
        <dbReference type="ARBA" id="ARBA00010022"/>
    </source>
</evidence>
<dbReference type="InterPro" id="IPR001955">
    <property type="entry name" value="Pancreatic_hormone-like"/>
</dbReference>
<evidence type="ECO:0000313" key="6">
    <source>
        <dbReference type="EMBL" id="KAK2166652.1"/>
    </source>
</evidence>
<evidence type="ECO:0000313" key="7">
    <source>
        <dbReference type="Proteomes" id="UP001208570"/>
    </source>
</evidence>
<evidence type="ECO:0008006" key="8">
    <source>
        <dbReference type="Google" id="ProtNLM"/>
    </source>
</evidence>
<evidence type="ECO:0000256" key="5">
    <source>
        <dbReference type="SAM" id="SignalP"/>
    </source>
</evidence>
<comment type="caution">
    <text evidence="6">The sequence shown here is derived from an EMBL/GenBank/DDBJ whole genome shotgun (WGS) entry which is preliminary data.</text>
</comment>
<gene>
    <name evidence="6" type="ORF">LSH36_37g13073</name>
</gene>
<keyword evidence="3" id="KW-0964">Secreted</keyword>
<evidence type="ECO:0000256" key="3">
    <source>
        <dbReference type="ARBA" id="ARBA00022525"/>
    </source>
</evidence>
<accession>A0AAD9K8G3</accession>
<keyword evidence="7" id="KW-1185">Reference proteome</keyword>
<reference evidence="6" key="1">
    <citation type="journal article" date="2023" name="Mol. Biol. Evol.">
        <title>Third-Generation Sequencing Reveals the Adaptive Role of the Epigenome in Three Deep-Sea Polychaetes.</title>
        <authorList>
            <person name="Perez M."/>
            <person name="Aroh O."/>
            <person name="Sun Y."/>
            <person name="Lan Y."/>
            <person name="Juniper S.K."/>
            <person name="Young C.R."/>
            <person name="Angers B."/>
            <person name="Qian P.Y."/>
        </authorList>
    </citation>
    <scope>NUCLEOTIDE SEQUENCE</scope>
    <source>
        <strain evidence="6">P08H-3</strain>
    </source>
</reference>
<dbReference type="PROSITE" id="PS00265">
    <property type="entry name" value="PANCREATIC_HORMONE_1"/>
    <property type="match status" value="1"/>
</dbReference>
<keyword evidence="5" id="KW-0732">Signal</keyword>
<evidence type="ECO:0000256" key="1">
    <source>
        <dbReference type="ARBA" id="ARBA00004613"/>
    </source>
</evidence>
<feature type="signal peptide" evidence="5">
    <location>
        <begin position="1"/>
        <end position="30"/>
    </location>
</feature>
<dbReference type="EMBL" id="JAODUP010000037">
    <property type="protein sequence ID" value="KAK2166652.1"/>
    <property type="molecule type" value="Genomic_DNA"/>
</dbReference>
<feature type="non-terminal residue" evidence="6">
    <location>
        <position position="1"/>
    </location>
</feature>
<comment type="subcellular location">
    <subcellularLocation>
        <location evidence="1">Secreted</location>
    </subcellularLocation>
</comment>
<name>A0AAD9K8G3_9ANNE</name>
<dbReference type="PROSITE" id="PS50276">
    <property type="entry name" value="PANCREATIC_HORMONE_2"/>
    <property type="match status" value="1"/>
</dbReference>
<dbReference type="Pfam" id="PF00159">
    <property type="entry name" value="Hormone_3"/>
    <property type="match status" value="1"/>
</dbReference>
<sequence>MRPVFSLATSQKPHVILLVFSLILVLPVHSLKLLQARSSPDGAPRRPQHFHSIEELNKYLAELTDYYTVLGRPRFGKRSDSSPVGQLPFEDIGFKALPKSTRPNDLDSRYSLTLKELLRDNDYKE</sequence>
<comment type="similarity">
    <text evidence="2 4">Belongs to the NPY family.</text>
</comment>
<dbReference type="GO" id="GO:0005179">
    <property type="term" value="F:hormone activity"/>
    <property type="evidence" value="ECO:0007669"/>
    <property type="project" value="InterPro"/>
</dbReference>
<dbReference type="GO" id="GO:0005576">
    <property type="term" value="C:extracellular region"/>
    <property type="evidence" value="ECO:0007669"/>
    <property type="project" value="UniProtKB-SubCell"/>
</dbReference>
<dbReference type="SMART" id="SM00309">
    <property type="entry name" value="PAH"/>
    <property type="match status" value="1"/>
</dbReference>
<dbReference type="Proteomes" id="UP001208570">
    <property type="component" value="Unassembled WGS sequence"/>
</dbReference>
<evidence type="ECO:0000256" key="4">
    <source>
        <dbReference type="RuleBase" id="RU000656"/>
    </source>
</evidence>
<organism evidence="6 7">
    <name type="scientific">Paralvinella palmiformis</name>
    <dbReference type="NCBI Taxonomy" id="53620"/>
    <lineage>
        <taxon>Eukaryota</taxon>
        <taxon>Metazoa</taxon>
        <taxon>Spiralia</taxon>
        <taxon>Lophotrochozoa</taxon>
        <taxon>Annelida</taxon>
        <taxon>Polychaeta</taxon>
        <taxon>Sedentaria</taxon>
        <taxon>Canalipalpata</taxon>
        <taxon>Terebellida</taxon>
        <taxon>Terebelliformia</taxon>
        <taxon>Alvinellidae</taxon>
        <taxon>Paralvinella</taxon>
    </lineage>
</organism>
<dbReference type="InterPro" id="IPR020392">
    <property type="entry name" value="Pancreatic_hormone-like_CS"/>
</dbReference>
<protein>
    <recommendedName>
        <fullName evidence="8">Neuropeptide F</fullName>
    </recommendedName>
</protein>
<dbReference type="AlphaFoldDB" id="A0AAD9K8G3"/>
<feature type="chain" id="PRO_5042141830" description="Neuropeptide F" evidence="5">
    <location>
        <begin position="31"/>
        <end position="125"/>
    </location>
</feature>
<proteinExistence type="inferred from homology"/>